<evidence type="ECO:0000259" key="4">
    <source>
        <dbReference type="PROSITE" id="PS50949"/>
    </source>
</evidence>
<gene>
    <name evidence="5" type="ORF">ACFSJG_19715</name>
</gene>
<dbReference type="EMBL" id="JBHUFB010000019">
    <property type="protein sequence ID" value="MFD1814447.1"/>
    <property type="molecule type" value="Genomic_DNA"/>
</dbReference>
<keyword evidence="3" id="KW-0804">Transcription</keyword>
<keyword evidence="1" id="KW-0805">Transcription regulation</keyword>
<protein>
    <submittedName>
        <fullName evidence="5">FadR/GntR family transcriptional regulator</fullName>
    </submittedName>
</protein>
<dbReference type="CDD" id="cd07377">
    <property type="entry name" value="WHTH_GntR"/>
    <property type="match status" value="1"/>
</dbReference>
<feature type="domain" description="HTH gntR-type" evidence="4">
    <location>
        <begin position="8"/>
        <end position="76"/>
    </location>
</feature>
<dbReference type="Proteomes" id="UP001597286">
    <property type="component" value="Unassembled WGS sequence"/>
</dbReference>
<dbReference type="Pfam" id="PF07729">
    <property type="entry name" value="FCD"/>
    <property type="match status" value="1"/>
</dbReference>
<dbReference type="PROSITE" id="PS50949">
    <property type="entry name" value="HTH_GNTR"/>
    <property type="match status" value="1"/>
</dbReference>
<dbReference type="PRINTS" id="PR00035">
    <property type="entry name" value="HTHGNTR"/>
</dbReference>
<dbReference type="RefSeq" id="WP_378486933.1">
    <property type="nucleotide sequence ID" value="NZ_JBHUFB010000019.1"/>
</dbReference>
<name>A0ABW4P7G8_9NOCA</name>
<dbReference type="InterPro" id="IPR011711">
    <property type="entry name" value="GntR_C"/>
</dbReference>
<dbReference type="PANTHER" id="PTHR43537">
    <property type="entry name" value="TRANSCRIPTIONAL REGULATOR, GNTR FAMILY"/>
    <property type="match status" value="1"/>
</dbReference>
<dbReference type="InterPro" id="IPR036390">
    <property type="entry name" value="WH_DNA-bd_sf"/>
</dbReference>
<proteinExistence type="predicted"/>
<reference evidence="6" key="1">
    <citation type="journal article" date="2019" name="Int. J. Syst. Evol. Microbiol.">
        <title>The Global Catalogue of Microorganisms (GCM) 10K type strain sequencing project: providing services to taxonomists for standard genome sequencing and annotation.</title>
        <authorList>
            <consortium name="The Broad Institute Genomics Platform"/>
            <consortium name="The Broad Institute Genome Sequencing Center for Infectious Disease"/>
            <person name="Wu L."/>
            <person name="Ma J."/>
        </authorList>
    </citation>
    <scope>NUCLEOTIDE SEQUENCE [LARGE SCALE GENOMIC DNA]</scope>
    <source>
        <strain evidence="6">DT72</strain>
    </source>
</reference>
<evidence type="ECO:0000313" key="6">
    <source>
        <dbReference type="Proteomes" id="UP001597286"/>
    </source>
</evidence>
<dbReference type="SUPFAM" id="SSF48008">
    <property type="entry name" value="GntR ligand-binding domain-like"/>
    <property type="match status" value="1"/>
</dbReference>
<dbReference type="Pfam" id="PF00392">
    <property type="entry name" value="GntR"/>
    <property type="match status" value="1"/>
</dbReference>
<comment type="caution">
    <text evidence="5">The sequence shown here is derived from an EMBL/GenBank/DDBJ whole genome shotgun (WGS) entry which is preliminary data.</text>
</comment>
<dbReference type="InterPro" id="IPR008920">
    <property type="entry name" value="TF_FadR/GntR_C"/>
</dbReference>
<accession>A0ABW4P7G8</accession>
<evidence type="ECO:0000256" key="3">
    <source>
        <dbReference type="ARBA" id="ARBA00023163"/>
    </source>
</evidence>
<evidence type="ECO:0000256" key="1">
    <source>
        <dbReference type="ARBA" id="ARBA00023015"/>
    </source>
</evidence>
<dbReference type="Gene3D" id="1.10.10.10">
    <property type="entry name" value="Winged helix-like DNA-binding domain superfamily/Winged helix DNA-binding domain"/>
    <property type="match status" value="1"/>
</dbReference>
<dbReference type="SUPFAM" id="SSF46785">
    <property type="entry name" value="Winged helix' DNA-binding domain"/>
    <property type="match status" value="1"/>
</dbReference>
<dbReference type="PANTHER" id="PTHR43537:SF47">
    <property type="entry name" value="REGULATORY PROTEIN GNTR HTH"/>
    <property type="match status" value="1"/>
</dbReference>
<sequence>MPAPLRRHLLTDQAADLLQRRLADGEWEVGARLPGETTLAAELGVGRSTVREALRILAGQGLVRTKQGAGVFVERVSPVAAWETVLRGEAIAEVVEVRNAIEVEAARLAAERATAADVTVMRRALDRRAAAFEAGDRDFVDADIDVHRAVVAAAHNAVLTELFETFVPRLTDAMIDMIELLGARRHDPAPDADEHRALVDAIAAGDTESAVRISRAHLDAMLVAVRSPG</sequence>
<keyword evidence="2" id="KW-0238">DNA-binding</keyword>
<organism evidence="5 6">
    <name type="scientific">Rhodococcus gannanensis</name>
    <dbReference type="NCBI Taxonomy" id="1960308"/>
    <lineage>
        <taxon>Bacteria</taxon>
        <taxon>Bacillati</taxon>
        <taxon>Actinomycetota</taxon>
        <taxon>Actinomycetes</taxon>
        <taxon>Mycobacteriales</taxon>
        <taxon>Nocardiaceae</taxon>
        <taxon>Rhodococcus</taxon>
    </lineage>
</organism>
<dbReference type="Gene3D" id="1.20.120.530">
    <property type="entry name" value="GntR ligand-binding domain-like"/>
    <property type="match status" value="1"/>
</dbReference>
<keyword evidence="6" id="KW-1185">Reference proteome</keyword>
<evidence type="ECO:0000256" key="2">
    <source>
        <dbReference type="ARBA" id="ARBA00023125"/>
    </source>
</evidence>
<dbReference type="SMART" id="SM00895">
    <property type="entry name" value="FCD"/>
    <property type="match status" value="1"/>
</dbReference>
<dbReference type="InterPro" id="IPR036388">
    <property type="entry name" value="WH-like_DNA-bd_sf"/>
</dbReference>
<dbReference type="SMART" id="SM00345">
    <property type="entry name" value="HTH_GNTR"/>
    <property type="match status" value="1"/>
</dbReference>
<dbReference type="InterPro" id="IPR000524">
    <property type="entry name" value="Tscrpt_reg_HTH_GntR"/>
</dbReference>
<evidence type="ECO:0000313" key="5">
    <source>
        <dbReference type="EMBL" id="MFD1814447.1"/>
    </source>
</evidence>